<feature type="compositionally biased region" description="Acidic residues" evidence="1">
    <location>
        <begin position="57"/>
        <end position="70"/>
    </location>
</feature>
<dbReference type="EMBL" id="AY327037">
    <property type="protein sequence ID" value="AAP93885.2"/>
    <property type="molecule type" value="mRNA"/>
</dbReference>
<sequence length="94" mass="10248">VPNQPEQGPTGENEQVTPNGLEQGPFPAPGQESFEPGEQPGPSIPEESGMAAPEAAPENEPEEDPCEGDECNVVRKEIKHTFLKDKKKKKEKKK</sequence>
<protein>
    <submittedName>
        <fullName evidence="2">Glutenin-like protein</fullName>
    </submittedName>
</protein>
<feature type="non-terminal residue" evidence="2">
    <location>
        <position position="1"/>
    </location>
</feature>
<reference evidence="2" key="1">
    <citation type="submission" date="2003-06" db="EMBL/GenBank/DDBJ databases">
        <title>Differential expression of tick genes induced by blood feeding or pathogen invasion.</title>
        <authorList>
            <person name="Rudenko N.K."/>
            <person name="Golovchenko M.P."/>
            <person name="Edwards M.J."/>
            <person name="Grubhoffer L."/>
        </authorList>
    </citation>
    <scope>NUCLEOTIDE SEQUENCE</scope>
</reference>
<name>Q6VUB5_IXORI</name>
<evidence type="ECO:0000256" key="1">
    <source>
        <dbReference type="SAM" id="MobiDB-lite"/>
    </source>
</evidence>
<evidence type="ECO:0000313" key="2">
    <source>
        <dbReference type="EMBL" id="AAP93885.2"/>
    </source>
</evidence>
<reference evidence="2" key="2">
    <citation type="submission" date="2003-06" db="EMBL/GenBank/DDBJ databases">
        <title>Differentially expressed tick genes.</title>
        <authorList>
            <person name="Rudenko N.K."/>
            <person name="Golovchenko M.P."/>
            <person name="Edwards M.J."/>
            <person name="Grubhoffer L."/>
        </authorList>
    </citation>
    <scope>NUCLEOTIDE SEQUENCE</scope>
</reference>
<accession>Q6VUB5</accession>
<proteinExistence type="evidence at transcript level"/>
<feature type="non-terminal residue" evidence="2">
    <location>
        <position position="94"/>
    </location>
</feature>
<feature type="region of interest" description="Disordered" evidence="1">
    <location>
        <begin position="1"/>
        <end position="72"/>
    </location>
</feature>
<feature type="compositionally biased region" description="Polar residues" evidence="1">
    <location>
        <begin position="1"/>
        <end position="20"/>
    </location>
</feature>
<dbReference type="AlphaFoldDB" id="Q6VUB5"/>
<organism evidence="2">
    <name type="scientific">Ixodes ricinus</name>
    <name type="common">Common tick</name>
    <name type="synonym">Acarus ricinus</name>
    <dbReference type="NCBI Taxonomy" id="34613"/>
    <lineage>
        <taxon>Eukaryota</taxon>
        <taxon>Metazoa</taxon>
        <taxon>Ecdysozoa</taxon>
        <taxon>Arthropoda</taxon>
        <taxon>Chelicerata</taxon>
        <taxon>Arachnida</taxon>
        <taxon>Acari</taxon>
        <taxon>Parasitiformes</taxon>
        <taxon>Ixodida</taxon>
        <taxon>Ixodoidea</taxon>
        <taxon>Ixodidae</taxon>
        <taxon>Ixodinae</taxon>
        <taxon>Ixodes</taxon>
    </lineage>
</organism>